<dbReference type="OrthoDB" id="114026at2"/>
<evidence type="ECO:0000313" key="1">
    <source>
        <dbReference type="EMBL" id="PLR21893.1"/>
    </source>
</evidence>
<name>A0A2N5D742_9CAUL</name>
<dbReference type="PROSITE" id="PS51318">
    <property type="entry name" value="TAT"/>
    <property type="match status" value="1"/>
</dbReference>
<dbReference type="EMBL" id="PJRS01000041">
    <property type="protein sequence ID" value="PLR21893.1"/>
    <property type="molecule type" value="Genomic_DNA"/>
</dbReference>
<evidence type="ECO:0000313" key="2">
    <source>
        <dbReference type="Proteomes" id="UP000234479"/>
    </source>
</evidence>
<dbReference type="InterPro" id="IPR006311">
    <property type="entry name" value="TAT_signal"/>
</dbReference>
<reference evidence="1 2" key="1">
    <citation type="submission" date="2017-12" db="EMBL/GenBank/DDBJ databases">
        <title>The genome sequence of Caulobacter sp. 410.</title>
        <authorList>
            <person name="Gao J."/>
            <person name="Mao X."/>
            <person name="Sun J."/>
        </authorList>
    </citation>
    <scope>NUCLEOTIDE SEQUENCE [LARGE SCALE GENOMIC DNA]</scope>
    <source>
        <strain evidence="1 2">410</strain>
    </source>
</reference>
<dbReference type="Proteomes" id="UP000234479">
    <property type="component" value="Unassembled WGS sequence"/>
</dbReference>
<keyword evidence="2" id="KW-1185">Reference proteome</keyword>
<dbReference type="AlphaFoldDB" id="A0A2N5D742"/>
<dbReference type="Pfam" id="PF06940">
    <property type="entry name" value="DUF1287"/>
    <property type="match status" value="1"/>
</dbReference>
<dbReference type="InterPro" id="IPR009706">
    <property type="entry name" value="DUF1287"/>
</dbReference>
<proteinExistence type="predicted"/>
<dbReference type="RefSeq" id="WP_101719726.1">
    <property type="nucleotide sequence ID" value="NZ_PJRS01000041.1"/>
</dbReference>
<sequence length="204" mass="22516">MLDLSRRTALSLLAVAPWLGAAARGDGLKLAQAARTQIGVTLDYDPSYRAIGYPRGDVLRSTGVCSDVLVRAARDAWNIDLQERVHADMTRAFSAYPAKRAWGQKSADANIDHRRVLNLETYLDRQGAKLRASQDARAGDGFSDPLPGDVLTWRLFGNGRPHIGVVVQGPDKVRVVHNIGAGAREEALWIFKLHKPVGHYRWRA</sequence>
<comment type="caution">
    <text evidence="1">The sequence shown here is derived from an EMBL/GenBank/DDBJ whole genome shotgun (WGS) entry which is preliminary data.</text>
</comment>
<accession>A0A2N5D742</accession>
<dbReference type="PIRSF" id="PIRSF011444">
    <property type="entry name" value="DUF1287"/>
    <property type="match status" value="1"/>
</dbReference>
<protein>
    <submittedName>
        <fullName evidence="1">DUF1287 domain-containing protein</fullName>
    </submittedName>
</protein>
<organism evidence="1 2">
    <name type="scientific">Caulobacter zeae</name>
    <dbReference type="NCBI Taxonomy" id="2055137"/>
    <lineage>
        <taxon>Bacteria</taxon>
        <taxon>Pseudomonadati</taxon>
        <taxon>Pseudomonadota</taxon>
        <taxon>Alphaproteobacteria</taxon>
        <taxon>Caulobacterales</taxon>
        <taxon>Caulobacteraceae</taxon>
        <taxon>Caulobacter</taxon>
    </lineage>
</organism>
<gene>
    <name evidence="1" type="ORF">SGCZBJ_20180</name>
</gene>